<evidence type="ECO:0000259" key="5">
    <source>
        <dbReference type="PROSITE" id="PS50076"/>
    </source>
</evidence>
<dbReference type="AlphaFoldDB" id="A0A4R6UGG7"/>
<dbReference type="GO" id="GO:0051087">
    <property type="term" value="F:protein-folding chaperone binding"/>
    <property type="evidence" value="ECO:0007669"/>
    <property type="project" value="InterPro"/>
</dbReference>
<dbReference type="GO" id="GO:1990230">
    <property type="term" value="C:iron-sulfur cluster transfer complex"/>
    <property type="evidence" value="ECO:0007669"/>
    <property type="project" value="TreeGrafter"/>
</dbReference>
<dbReference type="GO" id="GO:0001671">
    <property type="term" value="F:ATPase activator activity"/>
    <property type="evidence" value="ECO:0007669"/>
    <property type="project" value="InterPro"/>
</dbReference>
<dbReference type="InterPro" id="IPR009073">
    <property type="entry name" value="HscB_oligo_C"/>
</dbReference>
<dbReference type="Proteomes" id="UP000295375">
    <property type="component" value="Unassembled WGS sequence"/>
</dbReference>
<dbReference type="CDD" id="cd06257">
    <property type="entry name" value="DnaJ"/>
    <property type="match status" value="1"/>
</dbReference>
<accession>A0A4R6UGG7</accession>
<proteinExistence type="inferred from homology"/>
<dbReference type="GO" id="GO:0051259">
    <property type="term" value="P:protein complex oligomerization"/>
    <property type="evidence" value="ECO:0007669"/>
    <property type="project" value="InterPro"/>
</dbReference>
<dbReference type="PANTHER" id="PTHR14021:SF15">
    <property type="entry name" value="IRON-SULFUR CLUSTER CO-CHAPERONE PROTEIN HSCB"/>
    <property type="match status" value="1"/>
</dbReference>
<evidence type="ECO:0000256" key="1">
    <source>
        <dbReference type="ARBA" id="ARBA00010476"/>
    </source>
</evidence>
<comment type="similarity">
    <text evidence="1 4">Belongs to the HscB family.</text>
</comment>
<sequence>MSATHQYFPLFGLPVSFEVDQDELTRRYRELQKSVHPDRYAHAGEREKMLAMSEAARINDAYQTLRDPVKRARYLLELSGGKWQDEQTIADPEFLMAQLELREELEEATDADDLDALEALADRIAKQQQSQEKILAREFSDVDQLHLVNGKREIQKLMFYRKLREETERAISAVMDQL</sequence>
<comment type="caution">
    <text evidence="6">The sequence shown here is derived from an EMBL/GenBank/DDBJ whole genome shotgun (WGS) entry which is preliminary data.</text>
</comment>
<evidence type="ECO:0000256" key="3">
    <source>
        <dbReference type="ARBA" id="ARBA00025596"/>
    </source>
</evidence>
<dbReference type="RefSeq" id="WP_133592899.1">
    <property type="nucleotide sequence ID" value="NZ_CP037953.1"/>
</dbReference>
<dbReference type="SMART" id="SM00271">
    <property type="entry name" value="DnaJ"/>
    <property type="match status" value="1"/>
</dbReference>
<dbReference type="PANTHER" id="PTHR14021">
    <property type="entry name" value="IRON-SULFUR CLUSTER CO-CHAPERONE PROTEIN HSCB"/>
    <property type="match status" value="1"/>
</dbReference>
<reference evidence="6 7" key="1">
    <citation type="submission" date="2019-03" db="EMBL/GenBank/DDBJ databases">
        <title>Genomic Encyclopedia of Type Strains, Phase IV (KMG-IV): sequencing the most valuable type-strain genomes for metagenomic binning, comparative biology and taxonomic classification.</title>
        <authorList>
            <person name="Goeker M."/>
        </authorList>
    </citation>
    <scope>NUCLEOTIDE SEQUENCE [LARGE SCALE GENOMIC DNA]</scope>
    <source>
        <strain evidence="6 7">DSM 103792</strain>
    </source>
</reference>
<evidence type="ECO:0000313" key="6">
    <source>
        <dbReference type="EMBL" id="TDQ45096.1"/>
    </source>
</evidence>
<dbReference type="Gene3D" id="1.10.287.110">
    <property type="entry name" value="DnaJ domain"/>
    <property type="match status" value="1"/>
</dbReference>
<comment type="function">
    <text evidence="3 4">Co-chaperone involved in the maturation of iron-sulfur cluster-containing proteins. Seems to help targeting proteins to be folded toward HscA.</text>
</comment>
<dbReference type="OrthoDB" id="287587at2"/>
<dbReference type="GO" id="GO:0044571">
    <property type="term" value="P:[2Fe-2S] cluster assembly"/>
    <property type="evidence" value="ECO:0007669"/>
    <property type="project" value="InterPro"/>
</dbReference>
<dbReference type="EMBL" id="SNYM01000021">
    <property type="protein sequence ID" value="TDQ45096.1"/>
    <property type="molecule type" value="Genomic_DNA"/>
</dbReference>
<name>A0A4R6UGG7_9GAMM</name>
<feature type="domain" description="J" evidence="5">
    <location>
        <begin position="6"/>
        <end position="80"/>
    </location>
</feature>
<dbReference type="Pfam" id="PF00226">
    <property type="entry name" value="DnaJ"/>
    <property type="match status" value="1"/>
</dbReference>
<gene>
    <name evidence="4" type="primary">hscB</name>
    <name evidence="6" type="ORF">EV696_12160</name>
</gene>
<comment type="subunit">
    <text evidence="4">Interacts with HscA and stimulates its ATPase activity.</text>
</comment>
<dbReference type="PROSITE" id="PS50076">
    <property type="entry name" value="DNAJ_2"/>
    <property type="match status" value="1"/>
</dbReference>
<evidence type="ECO:0000256" key="2">
    <source>
        <dbReference type="ARBA" id="ARBA00023186"/>
    </source>
</evidence>
<dbReference type="SUPFAM" id="SSF47144">
    <property type="entry name" value="HSC20 (HSCB), C-terminal oligomerisation domain"/>
    <property type="match status" value="1"/>
</dbReference>
<protein>
    <recommendedName>
        <fullName evidence="4">Co-chaperone protein HscB homolog</fullName>
    </recommendedName>
</protein>
<dbReference type="SUPFAM" id="SSF46565">
    <property type="entry name" value="Chaperone J-domain"/>
    <property type="match status" value="1"/>
</dbReference>
<dbReference type="GO" id="GO:0006457">
    <property type="term" value="P:protein folding"/>
    <property type="evidence" value="ECO:0007669"/>
    <property type="project" value="UniProtKB-UniRule"/>
</dbReference>
<keyword evidence="7" id="KW-1185">Reference proteome</keyword>
<evidence type="ECO:0000256" key="4">
    <source>
        <dbReference type="HAMAP-Rule" id="MF_00682"/>
    </source>
</evidence>
<dbReference type="InterPro" id="IPR036869">
    <property type="entry name" value="J_dom_sf"/>
</dbReference>
<dbReference type="InterPro" id="IPR036386">
    <property type="entry name" value="HscB_C_sf"/>
</dbReference>
<dbReference type="HAMAP" id="MF_00682">
    <property type="entry name" value="HscB"/>
    <property type="match status" value="1"/>
</dbReference>
<dbReference type="InterPro" id="IPR004640">
    <property type="entry name" value="HscB"/>
</dbReference>
<dbReference type="Gene3D" id="1.20.1280.20">
    <property type="entry name" value="HscB, C-terminal domain"/>
    <property type="match status" value="1"/>
</dbReference>
<dbReference type="InterPro" id="IPR001623">
    <property type="entry name" value="DnaJ_domain"/>
</dbReference>
<dbReference type="NCBIfam" id="TIGR00714">
    <property type="entry name" value="hscB"/>
    <property type="match status" value="1"/>
</dbReference>
<evidence type="ECO:0000313" key="7">
    <source>
        <dbReference type="Proteomes" id="UP000295375"/>
    </source>
</evidence>
<keyword evidence="2 4" id="KW-0143">Chaperone</keyword>
<dbReference type="Pfam" id="PF07743">
    <property type="entry name" value="HSCB_C"/>
    <property type="match status" value="1"/>
</dbReference>
<organism evidence="6 7">
    <name type="scientific">Permianibacter aggregans</name>
    <dbReference type="NCBI Taxonomy" id="1510150"/>
    <lineage>
        <taxon>Bacteria</taxon>
        <taxon>Pseudomonadati</taxon>
        <taxon>Pseudomonadota</taxon>
        <taxon>Gammaproteobacteria</taxon>
        <taxon>Pseudomonadales</taxon>
        <taxon>Pseudomonadaceae</taxon>
        <taxon>Permianibacter</taxon>
    </lineage>
</organism>